<dbReference type="AlphaFoldDB" id="A0A484NNY5"/>
<keyword evidence="3 8" id="KW-0479">Metal-binding</keyword>
<comment type="similarity">
    <text evidence="2">Belongs to the COX17 family.</text>
</comment>
<evidence type="ECO:0000256" key="4">
    <source>
        <dbReference type="ARBA" id="ARBA00023008"/>
    </source>
</evidence>
<evidence type="ECO:0000256" key="9">
    <source>
        <dbReference type="SAM" id="MobiDB-lite"/>
    </source>
</evidence>
<evidence type="ECO:0008006" key="12">
    <source>
        <dbReference type="Google" id="ProtNLM"/>
    </source>
</evidence>
<dbReference type="InterPro" id="IPR009069">
    <property type="entry name" value="Cys_alpha_HP_mot_SF"/>
</dbReference>
<organism evidence="10 11">
    <name type="scientific">Cuscuta campestris</name>
    <dbReference type="NCBI Taxonomy" id="132261"/>
    <lineage>
        <taxon>Eukaryota</taxon>
        <taxon>Viridiplantae</taxon>
        <taxon>Streptophyta</taxon>
        <taxon>Embryophyta</taxon>
        <taxon>Tracheophyta</taxon>
        <taxon>Spermatophyta</taxon>
        <taxon>Magnoliopsida</taxon>
        <taxon>eudicotyledons</taxon>
        <taxon>Gunneridae</taxon>
        <taxon>Pentapetalae</taxon>
        <taxon>asterids</taxon>
        <taxon>lamiids</taxon>
        <taxon>Solanales</taxon>
        <taxon>Convolvulaceae</taxon>
        <taxon>Cuscuteae</taxon>
        <taxon>Cuscuta</taxon>
        <taxon>Cuscuta subgen. Grammica</taxon>
        <taxon>Cuscuta sect. Cleistogrammica</taxon>
    </lineage>
</organism>
<name>A0A484NNY5_9ASTE</name>
<feature type="binding site" evidence="8">
    <location>
        <position position="241"/>
    </location>
    <ligand>
        <name>Cu cation</name>
        <dbReference type="ChEBI" id="CHEBI:23378"/>
    </ligand>
</feature>
<evidence type="ECO:0000256" key="3">
    <source>
        <dbReference type="ARBA" id="ARBA00022723"/>
    </source>
</evidence>
<protein>
    <recommendedName>
        <fullName evidence="12">Cytochrome c oxidase copper chaperone</fullName>
    </recommendedName>
</protein>
<evidence type="ECO:0000313" key="10">
    <source>
        <dbReference type="EMBL" id="VFR02854.1"/>
    </source>
</evidence>
<reference evidence="10 11" key="1">
    <citation type="submission" date="2018-04" db="EMBL/GenBank/DDBJ databases">
        <authorList>
            <person name="Vogel A."/>
        </authorList>
    </citation>
    <scope>NUCLEOTIDE SEQUENCE [LARGE SCALE GENOMIC DNA]</scope>
</reference>
<dbReference type="SUPFAM" id="SSF47072">
    <property type="entry name" value="Cysteine alpha-hairpin motif"/>
    <property type="match status" value="1"/>
</dbReference>
<sequence length="280" mass="31595">MERRVEEKNDKEKPLADSLFTTRVHLTPFPRKRKDEVDKIEEMDYKTILSLLLNGLRVGELYKEFCRRPPATYKEAYHTAWNSPKLKPRTGQRRRLSTVINPNRCSRSGRCLISHLLPAAALQPQVSHPQRRNSNTGDFILYSGGFQNFRFDLAGVEVTVPTTDQLHSKHASAHGNDEVQQGRPNRRTNSPSRPLFFTMAGLPIESTPSSSCAIGIKQSPKDQSAATAVVSDSKPKKKICCACPETKKLRDECIVEHGESACQKWIEAHRICLRAEGFNV</sequence>
<evidence type="ECO:0000256" key="2">
    <source>
        <dbReference type="ARBA" id="ARBA00009241"/>
    </source>
</evidence>
<dbReference type="OrthoDB" id="1915887at2759"/>
<keyword evidence="7" id="KW-0143">Chaperone</keyword>
<evidence type="ECO:0000256" key="1">
    <source>
        <dbReference type="ARBA" id="ARBA00004569"/>
    </source>
</evidence>
<accession>A0A484NNY5</accession>
<dbReference type="GO" id="GO:0016531">
    <property type="term" value="F:copper chaperone activity"/>
    <property type="evidence" value="ECO:0007669"/>
    <property type="project" value="InterPro"/>
</dbReference>
<keyword evidence="6" id="KW-1015">Disulfide bond</keyword>
<dbReference type="PANTHER" id="PTHR16719:SF0">
    <property type="entry name" value="CYTOCHROME C OXIDASE COPPER CHAPERONE"/>
    <property type="match status" value="1"/>
</dbReference>
<feature type="binding site" evidence="8">
    <location>
        <position position="240"/>
    </location>
    <ligand>
        <name>Cu cation</name>
        <dbReference type="ChEBI" id="CHEBI:23378"/>
    </ligand>
</feature>
<dbReference type="PROSITE" id="PS51808">
    <property type="entry name" value="CHCH"/>
    <property type="match status" value="1"/>
</dbReference>
<evidence type="ECO:0000256" key="6">
    <source>
        <dbReference type="ARBA" id="ARBA00023157"/>
    </source>
</evidence>
<dbReference type="Pfam" id="PF05051">
    <property type="entry name" value="COX17"/>
    <property type="match status" value="1"/>
</dbReference>
<dbReference type="PANTHER" id="PTHR16719">
    <property type="entry name" value="CYTOCHROME C OXIDASE COPPER CHAPERONE"/>
    <property type="match status" value="1"/>
</dbReference>
<dbReference type="GO" id="GO:0005758">
    <property type="term" value="C:mitochondrial intermembrane space"/>
    <property type="evidence" value="ECO:0007669"/>
    <property type="project" value="UniProtKB-SubCell"/>
</dbReference>
<keyword evidence="4 8" id="KW-0186">Copper</keyword>
<dbReference type="InterPro" id="IPR007745">
    <property type="entry name" value="Cyt_c_oxidase_Cu-chaperone"/>
</dbReference>
<evidence type="ECO:0000256" key="7">
    <source>
        <dbReference type="ARBA" id="ARBA00023186"/>
    </source>
</evidence>
<comment type="subcellular location">
    <subcellularLocation>
        <location evidence="1">Mitochondrion intermembrane space</location>
    </subcellularLocation>
</comment>
<evidence type="ECO:0000256" key="5">
    <source>
        <dbReference type="ARBA" id="ARBA00023128"/>
    </source>
</evidence>
<feature type="region of interest" description="Disordered" evidence="9">
    <location>
        <begin position="166"/>
        <end position="193"/>
    </location>
</feature>
<dbReference type="GO" id="GO:0005507">
    <property type="term" value="F:copper ion binding"/>
    <property type="evidence" value="ECO:0007669"/>
    <property type="project" value="InterPro"/>
</dbReference>
<dbReference type="FunFam" id="1.10.287.1130:FF:000003">
    <property type="entry name" value="Cytochrome c oxidase copper chaperone"/>
    <property type="match status" value="1"/>
</dbReference>
<evidence type="ECO:0000313" key="11">
    <source>
        <dbReference type="Proteomes" id="UP000595140"/>
    </source>
</evidence>
<dbReference type="Gene3D" id="1.10.287.1130">
    <property type="entry name" value="CytochromE C oxidase copper chaperone"/>
    <property type="match status" value="1"/>
</dbReference>
<dbReference type="EMBL" id="OOIL02006840">
    <property type="protein sequence ID" value="VFR02854.1"/>
    <property type="molecule type" value="Genomic_DNA"/>
</dbReference>
<keyword evidence="11" id="KW-1185">Reference proteome</keyword>
<evidence type="ECO:0000256" key="8">
    <source>
        <dbReference type="PIRSR" id="PIRSR607745-1"/>
    </source>
</evidence>
<keyword evidence="5" id="KW-0496">Mitochondrion</keyword>
<gene>
    <name evidence="10" type="ORF">CCAM_LOCUS44629</name>
</gene>
<proteinExistence type="inferred from homology"/>
<dbReference type="Proteomes" id="UP000595140">
    <property type="component" value="Unassembled WGS sequence"/>
</dbReference>